<dbReference type="STRING" id="27835.A0A0N4YL45"/>
<name>A0A0N4YL45_NIPBR</name>
<keyword evidence="3" id="KW-1185">Reference proteome</keyword>
<proteinExistence type="predicted"/>
<dbReference type="EMBL" id="UYSL01022983">
    <property type="protein sequence ID" value="VDL81522.1"/>
    <property type="molecule type" value="Genomic_DNA"/>
</dbReference>
<evidence type="ECO:0000256" key="1">
    <source>
        <dbReference type="SAM" id="MobiDB-lite"/>
    </source>
</evidence>
<evidence type="ECO:0000313" key="4">
    <source>
        <dbReference type="WBParaSite" id="NBR_0001780101-mRNA-1"/>
    </source>
</evidence>
<accession>A0A0N4YL45</accession>
<dbReference type="WBParaSite" id="NBR_0001780101-mRNA-1">
    <property type="protein sequence ID" value="NBR_0001780101-mRNA-1"/>
    <property type="gene ID" value="NBR_0001780101"/>
</dbReference>
<dbReference type="Proteomes" id="UP000271162">
    <property type="component" value="Unassembled WGS sequence"/>
</dbReference>
<reference evidence="4" key="1">
    <citation type="submission" date="2017-02" db="UniProtKB">
        <authorList>
            <consortium name="WormBaseParasite"/>
        </authorList>
    </citation>
    <scope>IDENTIFICATION</scope>
</reference>
<feature type="compositionally biased region" description="Polar residues" evidence="1">
    <location>
        <begin position="132"/>
        <end position="143"/>
    </location>
</feature>
<sequence length="143" mass="16242">MEGTSSQDEEEASQVVHQGNQAHIVREKAVDGNYPDNTMIQAKRGLLSAILMFIFLSKSKKSNVSCYISFAKSSDKSETQMFTYDWGPRATLICEPKKILNSFCSMLNDPDVDRWEDQMEMAKETQKEKEQVLSNSEKYLTGV</sequence>
<feature type="region of interest" description="Disordered" evidence="1">
    <location>
        <begin position="1"/>
        <end position="20"/>
    </location>
</feature>
<dbReference type="AlphaFoldDB" id="A0A0N4YL45"/>
<dbReference type="InterPro" id="IPR041899">
    <property type="entry name" value="MAGE_WH2"/>
</dbReference>
<protein>
    <submittedName>
        <fullName evidence="4">Ty3-gypsy retrotransposon protein</fullName>
    </submittedName>
</protein>
<evidence type="ECO:0000313" key="3">
    <source>
        <dbReference type="Proteomes" id="UP000271162"/>
    </source>
</evidence>
<evidence type="ECO:0000313" key="2">
    <source>
        <dbReference type="EMBL" id="VDL81522.1"/>
    </source>
</evidence>
<organism evidence="4">
    <name type="scientific">Nippostrongylus brasiliensis</name>
    <name type="common">Rat hookworm</name>
    <dbReference type="NCBI Taxonomy" id="27835"/>
    <lineage>
        <taxon>Eukaryota</taxon>
        <taxon>Metazoa</taxon>
        <taxon>Ecdysozoa</taxon>
        <taxon>Nematoda</taxon>
        <taxon>Chromadorea</taxon>
        <taxon>Rhabditida</taxon>
        <taxon>Rhabditina</taxon>
        <taxon>Rhabditomorpha</taxon>
        <taxon>Strongyloidea</taxon>
        <taxon>Heligmosomidae</taxon>
        <taxon>Nippostrongylus</taxon>
    </lineage>
</organism>
<dbReference type="Gene3D" id="1.10.10.1210">
    <property type="entry name" value="MAGE homology domain, winged helix WH2 motif"/>
    <property type="match status" value="1"/>
</dbReference>
<reference evidence="2 3" key="2">
    <citation type="submission" date="2018-11" db="EMBL/GenBank/DDBJ databases">
        <authorList>
            <consortium name="Pathogen Informatics"/>
        </authorList>
    </citation>
    <scope>NUCLEOTIDE SEQUENCE [LARGE SCALE GENOMIC DNA]</scope>
</reference>
<feature type="region of interest" description="Disordered" evidence="1">
    <location>
        <begin position="123"/>
        <end position="143"/>
    </location>
</feature>
<gene>
    <name evidence="2" type="ORF">NBR_LOCUS17802</name>
</gene>